<evidence type="ECO:0000256" key="10">
    <source>
        <dbReference type="SAM" id="MobiDB-lite"/>
    </source>
</evidence>
<feature type="compositionally biased region" description="Basic and acidic residues" evidence="10">
    <location>
        <begin position="10"/>
        <end position="20"/>
    </location>
</feature>
<feature type="region of interest" description="Disordered" evidence="10">
    <location>
        <begin position="227"/>
        <end position="246"/>
    </location>
</feature>
<evidence type="ECO:0000256" key="5">
    <source>
        <dbReference type="ARBA" id="ARBA00022692"/>
    </source>
</evidence>
<keyword evidence="4" id="KW-1003">Cell membrane</keyword>
<evidence type="ECO:0000313" key="13">
    <source>
        <dbReference type="Proteomes" id="UP000256690"/>
    </source>
</evidence>
<accession>A0A3D8QHI0</accession>
<dbReference type="Proteomes" id="UP000256690">
    <property type="component" value="Unassembled WGS sequence"/>
</dbReference>
<feature type="transmembrane region" description="Helical" evidence="11">
    <location>
        <begin position="381"/>
        <end position="399"/>
    </location>
</feature>
<dbReference type="PANTHER" id="PTHR31686">
    <property type="match status" value="1"/>
</dbReference>
<comment type="function">
    <text evidence="8">Sulphite efflux pump required for the secretion of sulphite as a reducing agent. In the presence of sulphite, cystine in keratin is directly cleaved to cysteine and S-sulphocysteine, and thereby, reduced proteins become accessible to hydrolysis by a variety of secreted endo- and exoproteases. Excretion of sulphite mediated by an efflux pump also represents a detoxification pathway for dermatophytes during infection of the epidermal stratum corneum, hair and nails, which are rich in cysteine.</text>
</comment>
<feature type="compositionally biased region" description="Basic and acidic residues" evidence="10">
    <location>
        <begin position="227"/>
        <end position="236"/>
    </location>
</feature>
<dbReference type="GeneID" id="38121065"/>
<evidence type="ECO:0000256" key="3">
    <source>
        <dbReference type="ARBA" id="ARBA00022448"/>
    </source>
</evidence>
<comment type="subcellular location">
    <subcellularLocation>
        <location evidence="1">Cell membrane</location>
        <topology evidence="1">Multi-pass membrane protein</topology>
    </subcellularLocation>
</comment>
<proteinExistence type="inferred from homology"/>
<dbReference type="GO" id="GO:0000319">
    <property type="term" value="F:sulfite transmembrane transporter activity"/>
    <property type="evidence" value="ECO:0007669"/>
    <property type="project" value="TreeGrafter"/>
</dbReference>
<keyword evidence="13" id="KW-1185">Reference proteome</keyword>
<evidence type="ECO:0000256" key="1">
    <source>
        <dbReference type="ARBA" id="ARBA00004651"/>
    </source>
</evidence>
<feature type="compositionally biased region" description="Basic and acidic residues" evidence="10">
    <location>
        <begin position="75"/>
        <end position="85"/>
    </location>
</feature>
<keyword evidence="6 11" id="KW-1133">Transmembrane helix</keyword>
<gene>
    <name evidence="12" type="ORF">DSM5745_10695</name>
</gene>
<feature type="region of interest" description="Disordered" evidence="10">
    <location>
        <begin position="1"/>
        <end position="85"/>
    </location>
</feature>
<evidence type="ECO:0000313" key="12">
    <source>
        <dbReference type="EMBL" id="RDW61197.1"/>
    </source>
</evidence>
<feature type="transmembrane region" description="Helical" evidence="11">
    <location>
        <begin position="531"/>
        <end position="552"/>
    </location>
</feature>
<sequence>MSKTNGNQREGTKPSDEGTQTKRIKCVKVAQEENCSTPSKSYPELAHAVNKKSTADQLPKAAENAAVTSNQAPADDEKDRQIKDPSEKLTKLIEAHERLSEKYEVHHGGDQLFGPGFPACWLDSDGGKRDRDLKTLSGELHDWVLNYCFRDLKAMEKLSKNEKDDLIGSLKGYCVQEDYETLLPLFPKSARCQIAGLFLTMFVVKDLVDKSYTNPYWYLGPDPTAAIKDDQGRKQQEQSAATSTLSTDSSRKVANVYGFPLALASTLCHAIVNAEPFGGPGPGGSPPASRLCQIFTPRAWPSGRRVPVSNNAGKAAEDGPAFDCVGVCWKGAWLADGASIMSPPDVRSMVNESVSMAGEDDAKLDKHDVGWRRVVRNFTPSWFSVTMGTGMVSTLLNTLPYNAHWLYWLSIAIFALNVLLFLIACVISLLRYSLYPEIFRAMIHHPVQSMFIGTLPMGLATIVNMFCFVCVPAWGAWATSFAWAIWIIDAVISVVSALSLPFLLYGYHFLSVKTKLTSDSMSGTDEIQLSSMTAAWLVPIVGCVVAASSGAVVADVLPNPQHALWTIIVSYVLWGIGLPLALMVMVIYLQRLTLHKIPPKAMIVSVFLPIGPFGSGGYGYTNLCTRSEFERANSGRRAIKLGRAAQTIFPQTNTLGDLAGPAFHVVGCLVALILWAFGLVWLFFASASIVRCKTFPFNIGWWGFTFPIGAYAMCTYQIGIELPSAFFRILGTIIALCVVVQWIVVSAGTLKGVVSGQMFQAPCLADLRVEEEKDAVVKVA</sequence>
<dbReference type="EMBL" id="PVWQ01000017">
    <property type="protein sequence ID" value="RDW61197.1"/>
    <property type="molecule type" value="Genomic_DNA"/>
</dbReference>
<evidence type="ECO:0000256" key="4">
    <source>
        <dbReference type="ARBA" id="ARBA00022475"/>
    </source>
</evidence>
<dbReference type="AlphaFoldDB" id="A0A3D8QHI0"/>
<comment type="caution">
    <text evidence="12">The sequence shown here is derived from an EMBL/GenBank/DDBJ whole genome shotgun (WGS) entry which is preliminary data.</text>
</comment>
<feature type="transmembrane region" description="Helical" evidence="11">
    <location>
        <begin position="725"/>
        <end position="750"/>
    </location>
</feature>
<keyword evidence="3" id="KW-0813">Transport</keyword>
<feature type="transmembrane region" description="Helical" evidence="11">
    <location>
        <begin position="405"/>
        <end position="430"/>
    </location>
</feature>
<evidence type="ECO:0000256" key="7">
    <source>
        <dbReference type="ARBA" id="ARBA00023136"/>
    </source>
</evidence>
<feature type="transmembrane region" description="Helical" evidence="11">
    <location>
        <begin position="564"/>
        <end position="589"/>
    </location>
</feature>
<dbReference type="Gene3D" id="1.50.10.150">
    <property type="entry name" value="Voltage-dependent anion channel"/>
    <property type="match status" value="1"/>
</dbReference>
<dbReference type="InterPro" id="IPR004695">
    <property type="entry name" value="SLAC1/Mae1/Ssu1/TehA"/>
</dbReference>
<dbReference type="RefSeq" id="XP_026598729.1">
    <property type="nucleotide sequence ID" value="XM_026752711.1"/>
</dbReference>
<keyword evidence="7 11" id="KW-0472">Membrane</keyword>
<feature type="transmembrane region" description="Helical" evidence="11">
    <location>
        <begin position="601"/>
        <end position="620"/>
    </location>
</feature>
<dbReference type="InterPro" id="IPR051629">
    <property type="entry name" value="Sulfite_efflux_TDT"/>
</dbReference>
<organism evidence="12 13">
    <name type="scientific">Aspergillus mulundensis</name>
    <dbReference type="NCBI Taxonomy" id="1810919"/>
    <lineage>
        <taxon>Eukaryota</taxon>
        <taxon>Fungi</taxon>
        <taxon>Dikarya</taxon>
        <taxon>Ascomycota</taxon>
        <taxon>Pezizomycotina</taxon>
        <taxon>Eurotiomycetes</taxon>
        <taxon>Eurotiomycetidae</taxon>
        <taxon>Eurotiales</taxon>
        <taxon>Aspergillaceae</taxon>
        <taxon>Aspergillus</taxon>
        <taxon>Aspergillus subgen. Nidulantes</taxon>
    </lineage>
</organism>
<dbReference type="PANTHER" id="PTHR31686:SF1">
    <property type="entry name" value="SULFITE EFFLUX PUMP SSU1"/>
    <property type="match status" value="1"/>
</dbReference>
<evidence type="ECO:0000256" key="9">
    <source>
        <dbReference type="ARBA" id="ARBA00072906"/>
    </source>
</evidence>
<dbReference type="InterPro" id="IPR038665">
    <property type="entry name" value="Voltage-dep_anion_channel_sf"/>
</dbReference>
<feature type="transmembrane region" description="Helical" evidence="11">
    <location>
        <begin position="662"/>
        <end position="687"/>
    </location>
</feature>
<evidence type="ECO:0000256" key="6">
    <source>
        <dbReference type="ARBA" id="ARBA00022989"/>
    </source>
</evidence>
<feature type="transmembrane region" description="Helical" evidence="11">
    <location>
        <begin position="451"/>
        <end position="477"/>
    </location>
</feature>
<feature type="transmembrane region" description="Helical" evidence="11">
    <location>
        <begin position="699"/>
        <end position="719"/>
    </location>
</feature>
<protein>
    <recommendedName>
        <fullName evidence="9">Sulfite efflux pump SSU1</fullName>
    </recommendedName>
</protein>
<dbReference type="OrthoDB" id="1099at2759"/>
<dbReference type="Pfam" id="PF03595">
    <property type="entry name" value="SLAC1"/>
    <property type="match status" value="1"/>
</dbReference>
<dbReference type="CDD" id="cd09318">
    <property type="entry name" value="TDT_SSU1"/>
    <property type="match status" value="1"/>
</dbReference>
<comment type="similarity">
    <text evidence="2">Belongs to the tellurite-resistance/dicarboxylate transporter (TDT) family.</text>
</comment>
<reference evidence="12 13" key="1">
    <citation type="journal article" date="2018" name="IMA Fungus">
        <title>IMA Genome-F 9: Draft genome sequence of Annulohypoxylon stygium, Aspergillus mulundensis, Berkeleyomyces basicola (syn. Thielaviopsis basicola), Ceratocystis smalleyi, two Cercospora beticola strains, Coleophoma cylindrospora, Fusarium fracticaudum, Phialophora cf. hyalina, and Morchella septimelata.</title>
        <authorList>
            <person name="Wingfield B.D."/>
            <person name="Bills G.F."/>
            <person name="Dong Y."/>
            <person name="Huang W."/>
            <person name="Nel W.J."/>
            <person name="Swalarsk-Parry B.S."/>
            <person name="Vaghefi N."/>
            <person name="Wilken P.M."/>
            <person name="An Z."/>
            <person name="de Beer Z.W."/>
            <person name="De Vos L."/>
            <person name="Chen L."/>
            <person name="Duong T.A."/>
            <person name="Gao Y."/>
            <person name="Hammerbacher A."/>
            <person name="Kikkert J.R."/>
            <person name="Li Y."/>
            <person name="Li H."/>
            <person name="Li K."/>
            <person name="Li Q."/>
            <person name="Liu X."/>
            <person name="Ma X."/>
            <person name="Naidoo K."/>
            <person name="Pethybridge S.J."/>
            <person name="Sun J."/>
            <person name="Steenkamp E.T."/>
            <person name="van der Nest M.A."/>
            <person name="van Wyk S."/>
            <person name="Wingfield M.J."/>
            <person name="Xiong C."/>
            <person name="Yue Q."/>
            <person name="Zhang X."/>
        </authorList>
    </citation>
    <scope>NUCLEOTIDE SEQUENCE [LARGE SCALE GENOMIC DNA]</scope>
    <source>
        <strain evidence="12 13">DSM 5745</strain>
    </source>
</reference>
<dbReference type="GO" id="GO:0005886">
    <property type="term" value="C:plasma membrane"/>
    <property type="evidence" value="ECO:0007669"/>
    <property type="project" value="UniProtKB-SubCell"/>
</dbReference>
<dbReference type="FunFam" id="1.50.10.150:FF:000004">
    <property type="entry name" value="Malic acid transporter"/>
    <property type="match status" value="1"/>
</dbReference>
<evidence type="ECO:0000256" key="11">
    <source>
        <dbReference type="SAM" id="Phobius"/>
    </source>
</evidence>
<keyword evidence="5 11" id="KW-0812">Transmembrane</keyword>
<feature type="transmembrane region" description="Helical" evidence="11">
    <location>
        <begin position="483"/>
        <end position="510"/>
    </location>
</feature>
<evidence type="ECO:0000256" key="8">
    <source>
        <dbReference type="ARBA" id="ARBA00056100"/>
    </source>
</evidence>
<evidence type="ECO:0000256" key="2">
    <source>
        <dbReference type="ARBA" id="ARBA00008566"/>
    </source>
</evidence>
<name>A0A3D8QHI0_9EURO</name>